<dbReference type="PANTHER" id="PTHR37809:SF1">
    <property type="entry name" value="RIBOSOMAL PROTEIN S12 METHYLTHIOTRANSFERASE ACCESSORY FACTOR YCAO"/>
    <property type="match status" value="1"/>
</dbReference>
<reference evidence="3" key="1">
    <citation type="journal article" date="2019" name="Int. J. Syst. Evol. Microbiol.">
        <title>The Global Catalogue of Microorganisms (GCM) 10K type strain sequencing project: providing services to taxonomists for standard genome sequencing and annotation.</title>
        <authorList>
            <consortium name="The Broad Institute Genomics Platform"/>
            <consortium name="The Broad Institute Genome Sequencing Center for Infectious Disease"/>
            <person name="Wu L."/>
            <person name="Ma J."/>
        </authorList>
    </citation>
    <scope>NUCLEOTIDE SEQUENCE [LARGE SCALE GENOMIC DNA]</scope>
    <source>
        <strain evidence="3">JCM 17441</strain>
    </source>
</reference>
<dbReference type="RefSeq" id="WP_345128590.1">
    <property type="nucleotide sequence ID" value="NZ_BAABAT010000010.1"/>
</dbReference>
<dbReference type="NCBIfam" id="TIGR00702">
    <property type="entry name" value="YcaO-type kinase domain"/>
    <property type="match status" value="1"/>
</dbReference>
<evidence type="ECO:0000259" key="1">
    <source>
        <dbReference type="PROSITE" id="PS51664"/>
    </source>
</evidence>
<dbReference type="PROSITE" id="PS51664">
    <property type="entry name" value="YCAO"/>
    <property type="match status" value="1"/>
</dbReference>
<dbReference type="Pfam" id="PF02624">
    <property type="entry name" value="YcaO"/>
    <property type="match status" value="1"/>
</dbReference>
<evidence type="ECO:0000313" key="2">
    <source>
        <dbReference type="EMBL" id="GAA4250592.1"/>
    </source>
</evidence>
<proteinExistence type="predicted"/>
<dbReference type="Gene3D" id="3.30.1330.230">
    <property type="match status" value="1"/>
</dbReference>
<protein>
    <submittedName>
        <fullName evidence="2">YcaO-like family protein</fullName>
    </submittedName>
</protein>
<dbReference type="Proteomes" id="UP001500620">
    <property type="component" value="Unassembled WGS sequence"/>
</dbReference>
<gene>
    <name evidence="2" type="ORF">GCM10022255_039830</name>
</gene>
<evidence type="ECO:0000313" key="3">
    <source>
        <dbReference type="Proteomes" id="UP001500620"/>
    </source>
</evidence>
<dbReference type="InterPro" id="IPR003776">
    <property type="entry name" value="YcaO-like_dom"/>
</dbReference>
<keyword evidence="3" id="KW-1185">Reference proteome</keyword>
<accession>A0ABP8D9I1</accession>
<sequence>MMLAQSSGLPQQSVISDSDKVFSVGTHRVRPPEETWDWIRPLLPEFGITRVADVTWLDEIGIPVFQAVRPNARTLSVSQGKGISPMLARVSAAMEGVELWHAEHPVIPVVAGTVETVEPGLGYHVDMLALASRHHLGPDCRLVWYPATRVDRHGSSLVPAALLHLDARVTGRWAPPLFQATSNGLASGNVLDEALLHGMYEVIERDASTRARRHGGARPVDLASVDDPTAGMLLEYLRRAGVDVTIRFLPSPTGVPTFDALIWSDLFPVPFGGVGTHLDTGVALCRALSEAAQSRATAIAGARDDIGRTPYRQARAFGVDRSPSGRSADVPAADVQALGSIISRPLRDVHLEALHVAQLIESVTGCPPLYVDLTRAEFAVPVVHVVCPGLLFDAGH</sequence>
<dbReference type="PANTHER" id="PTHR37809">
    <property type="entry name" value="RIBOSOMAL PROTEIN S12 METHYLTHIOTRANSFERASE ACCESSORY FACTOR YCAO"/>
    <property type="match status" value="1"/>
</dbReference>
<feature type="domain" description="YcaO" evidence="1">
    <location>
        <begin position="80"/>
        <end position="396"/>
    </location>
</feature>
<comment type="caution">
    <text evidence="2">The sequence shown here is derived from an EMBL/GenBank/DDBJ whole genome shotgun (WGS) entry which is preliminary data.</text>
</comment>
<dbReference type="EMBL" id="BAABAT010000010">
    <property type="protein sequence ID" value="GAA4250592.1"/>
    <property type="molecule type" value="Genomic_DNA"/>
</dbReference>
<organism evidence="2 3">
    <name type="scientific">Dactylosporangium darangshiense</name>
    <dbReference type="NCBI Taxonomy" id="579108"/>
    <lineage>
        <taxon>Bacteria</taxon>
        <taxon>Bacillati</taxon>
        <taxon>Actinomycetota</taxon>
        <taxon>Actinomycetes</taxon>
        <taxon>Micromonosporales</taxon>
        <taxon>Micromonosporaceae</taxon>
        <taxon>Dactylosporangium</taxon>
    </lineage>
</organism>
<name>A0ABP8D9I1_9ACTN</name>